<feature type="binding site" evidence="13">
    <location>
        <position position="137"/>
    </location>
    <ligand>
        <name>sn-glycerol 3-phosphate</name>
        <dbReference type="ChEBI" id="CHEBI:57597"/>
    </ligand>
</feature>
<keyword evidence="4 13" id="KW-0560">Oxidoreductase</keyword>
<dbReference type="GO" id="GO:0141152">
    <property type="term" value="F:glycerol-3-phosphate dehydrogenase (NAD+) activity"/>
    <property type="evidence" value="ECO:0007669"/>
    <property type="project" value="RHEA"/>
</dbReference>
<feature type="binding site" evidence="13">
    <location>
        <position position="11"/>
    </location>
    <ligand>
        <name>NADPH</name>
        <dbReference type="ChEBI" id="CHEBI:57783"/>
    </ligand>
</feature>
<protein>
    <recommendedName>
        <fullName evidence="11 13">Glycerol-3-phosphate dehydrogenase [NAD(P)+]</fullName>
        <ecNumber evidence="10 13">1.1.1.94</ecNumber>
    </recommendedName>
    <alternativeName>
        <fullName evidence="13">NAD(P)(+)-dependent glycerol-3-phosphate dehydrogenase</fullName>
    </alternativeName>
    <alternativeName>
        <fullName evidence="12 13">NAD(P)H-dependent dihydroxyacetone-phosphate reductase</fullName>
    </alternativeName>
</protein>
<dbReference type="UniPathway" id="UPA00940"/>
<dbReference type="PRINTS" id="PR00077">
    <property type="entry name" value="GPDHDRGNASE"/>
</dbReference>
<evidence type="ECO:0000259" key="18">
    <source>
        <dbReference type="Pfam" id="PF01210"/>
    </source>
</evidence>
<dbReference type="GO" id="GO:0006650">
    <property type="term" value="P:glycerophospholipid metabolic process"/>
    <property type="evidence" value="ECO:0007669"/>
    <property type="project" value="UniProtKB-UniRule"/>
</dbReference>
<dbReference type="NCBIfam" id="NF000940">
    <property type="entry name" value="PRK00094.1-2"/>
    <property type="match status" value="1"/>
</dbReference>
<dbReference type="NCBIfam" id="NF000941">
    <property type="entry name" value="PRK00094.1-3"/>
    <property type="match status" value="1"/>
</dbReference>
<comment type="subcellular location">
    <subcellularLocation>
        <location evidence="13">Cytoplasm</location>
    </subcellularLocation>
</comment>
<dbReference type="PANTHER" id="PTHR11728">
    <property type="entry name" value="GLYCEROL-3-PHOSPHATE DEHYDROGENASE"/>
    <property type="match status" value="1"/>
</dbReference>
<comment type="catalytic activity">
    <reaction evidence="9">
        <text>sn-glycerol 3-phosphate + NADP(+) = dihydroxyacetone phosphate + NADPH + H(+)</text>
        <dbReference type="Rhea" id="RHEA:11096"/>
        <dbReference type="ChEBI" id="CHEBI:15378"/>
        <dbReference type="ChEBI" id="CHEBI:57597"/>
        <dbReference type="ChEBI" id="CHEBI:57642"/>
        <dbReference type="ChEBI" id="CHEBI:57783"/>
        <dbReference type="ChEBI" id="CHEBI:58349"/>
        <dbReference type="EC" id="1.1.1.94"/>
    </reaction>
    <physiologicalReaction direction="right-to-left" evidence="9">
        <dbReference type="Rhea" id="RHEA:11098"/>
    </physiologicalReaction>
</comment>
<evidence type="ECO:0000256" key="17">
    <source>
        <dbReference type="RuleBase" id="RU000437"/>
    </source>
</evidence>
<dbReference type="GO" id="GO:0046167">
    <property type="term" value="P:glycerol-3-phosphate biosynthetic process"/>
    <property type="evidence" value="ECO:0007669"/>
    <property type="project" value="UniProtKB-UniRule"/>
</dbReference>
<dbReference type="Gene3D" id="3.40.50.720">
    <property type="entry name" value="NAD(P)-binding Rossmann-like Domain"/>
    <property type="match status" value="1"/>
</dbReference>
<comment type="caution">
    <text evidence="20">The sequence shown here is derived from an EMBL/GenBank/DDBJ whole genome shotgun (WGS) entry which is preliminary data.</text>
</comment>
<dbReference type="InterPro" id="IPR006168">
    <property type="entry name" value="G3P_DH_NAD-dep"/>
</dbReference>
<feature type="binding site" evidence="13">
    <location>
        <position position="192"/>
    </location>
    <ligand>
        <name>sn-glycerol 3-phosphate</name>
        <dbReference type="ChEBI" id="CHEBI:57597"/>
    </ligand>
</feature>
<evidence type="ECO:0000256" key="1">
    <source>
        <dbReference type="ARBA" id="ARBA00011009"/>
    </source>
</evidence>
<evidence type="ECO:0000256" key="11">
    <source>
        <dbReference type="ARBA" id="ARBA00069372"/>
    </source>
</evidence>
<organism evidence="20 21">
    <name type="scientific">Gracilibacillus halophilus YIM-C55.5</name>
    <dbReference type="NCBI Taxonomy" id="1308866"/>
    <lineage>
        <taxon>Bacteria</taxon>
        <taxon>Bacillati</taxon>
        <taxon>Bacillota</taxon>
        <taxon>Bacilli</taxon>
        <taxon>Bacillales</taxon>
        <taxon>Bacillaceae</taxon>
        <taxon>Gracilibacillus</taxon>
    </lineage>
</organism>
<comment type="function">
    <text evidence="13">Catalyzes the reduction of the glycolytic intermediate dihydroxyacetone phosphate (DHAP) to sn-glycerol 3-phosphate (G3P), the key precursor for phospholipid synthesis.</text>
</comment>
<dbReference type="GO" id="GO:0005829">
    <property type="term" value="C:cytosol"/>
    <property type="evidence" value="ECO:0007669"/>
    <property type="project" value="TreeGrafter"/>
</dbReference>
<dbReference type="GO" id="GO:0046168">
    <property type="term" value="P:glycerol-3-phosphate catabolic process"/>
    <property type="evidence" value="ECO:0007669"/>
    <property type="project" value="InterPro"/>
</dbReference>
<keyword evidence="7 13" id="KW-0594">Phospholipid biosynthesis</keyword>
<evidence type="ECO:0000256" key="15">
    <source>
        <dbReference type="PIRSR" id="PIRSR000114-2"/>
    </source>
</evidence>
<feature type="binding site" evidence="13">
    <location>
        <position position="280"/>
    </location>
    <ligand>
        <name>NADPH</name>
        <dbReference type="ChEBI" id="CHEBI:57783"/>
    </ligand>
</feature>
<feature type="domain" description="Glycerol-3-phosphate dehydrogenase NAD-dependent C-terminal" evidence="19">
    <location>
        <begin position="181"/>
        <end position="321"/>
    </location>
</feature>
<feature type="binding site" evidence="15">
    <location>
        <position position="106"/>
    </location>
    <ligand>
        <name>substrate</name>
    </ligand>
</feature>
<feature type="binding site" evidence="13">
    <location>
        <position position="257"/>
    </location>
    <ligand>
        <name>sn-glycerol 3-phosphate</name>
        <dbReference type="ChEBI" id="CHEBI:57597"/>
    </ligand>
</feature>
<comment type="similarity">
    <text evidence="1 13 17">Belongs to the NAD-dependent glycerol-3-phosphate dehydrogenase family.</text>
</comment>
<keyword evidence="13" id="KW-0547">Nucleotide-binding</keyword>
<feature type="binding site" evidence="13">
    <location>
        <position position="245"/>
    </location>
    <ligand>
        <name>sn-glycerol 3-phosphate</name>
        <dbReference type="ChEBI" id="CHEBI:57597"/>
    </ligand>
</feature>
<sequence length="346" mass="37642">MSKVTVLGAGSWGTALSMVLCDNHLDVCLWTHRSEQKDLMQRTKKNERYLPNITLPDELVIEDHLEEAIDGADAVVIVVPTKAIRSLAKRMNAFLKHHPVIIHASKGIEPETHLRISEVIGSELSSYSADEIVALSGPSHAEEVGFKHPTTITAASQNKNNTLFTQDLFMTQYFRVYTSSDIIGVELGGALKNIIALGAGISDGLGYGDNAKAALITRGLAEITRLAADMGANPLTFNGLSGVGDLIVTCTSVHSRNWKAGHLLGQGYDIDDILAQLGMIVEGIRTTEAVHSLAKKQKVDMPITDGIYSAIFDNRSAKEIVDRLMARDRTNEMDDISSILSDRYSN</sequence>
<dbReference type="FunFam" id="3.40.50.720:FF:000019">
    <property type="entry name" value="Glycerol-3-phosphate dehydrogenase [NAD(P)+]"/>
    <property type="match status" value="1"/>
</dbReference>
<dbReference type="RefSeq" id="WP_003466184.1">
    <property type="nucleotide sequence ID" value="NZ_APML01000019.1"/>
</dbReference>
<dbReference type="HAMAP" id="MF_00394">
    <property type="entry name" value="NAD_Glyc3P_dehydrog"/>
    <property type="match status" value="1"/>
</dbReference>
<dbReference type="SUPFAM" id="SSF48179">
    <property type="entry name" value="6-phosphogluconate dehydrogenase C-terminal domain-like"/>
    <property type="match status" value="1"/>
</dbReference>
<dbReference type="Pfam" id="PF07479">
    <property type="entry name" value="NAD_Gly3P_dh_C"/>
    <property type="match status" value="1"/>
</dbReference>
<dbReference type="STRING" id="1308866.J416_05023"/>
<feature type="binding site" evidence="13">
    <location>
        <position position="141"/>
    </location>
    <ligand>
        <name>NADPH</name>
        <dbReference type="ChEBI" id="CHEBI:57783"/>
    </ligand>
</feature>
<dbReference type="GO" id="GO:0008654">
    <property type="term" value="P:phospholipid biosynthetic process"/>
    <property type="evidence" value="ECO:0007669"/>
    <property type="project" value="UniProtKB-KW"/>
</dbReference>
<keyword evidence="2 13" id="KW-0444">Lipid biosynthesis</keyword>
<feature type="binding site" evidence="13">
    <location>
        <position position="106"/>
    </location>
    <ligand>
        <name>NADPH</name>
        <dbReference type="ChEBI" id="CHEBI:57783"/>
    </ligand>
</feature>
<dbReference type="InterPro" id="IPR036291">
    <property type="entry name" value="NAD(P)-bd_dom_sf"/>
</dbReference>
<dbReference type="GO" id="GO:0141153">
    <property type="term" value="F:glycerol-3-phosphate dehydrogenase (NADP+) activity"/>
    <property type="evidence" value="ECO:0007669"/>
    <property type="project" value="RHEA"/>
</dbReference>
<keyword evidence="13" id="KW-0963">Cytoplasm</keyword>
<dbReference type="InterPro" id="IPR006109">
    <property type="entry name" value="G3P_DH_NAD-dep_C"/>
</dbReference>
<dbReference type="GO" id="GO:0005975">
    <property type="term" value="P:carbohydrate metabolic process"/>
    <property type="evidence" value="ECO:0007669"/>
    <property type="project" value="InterPro"/>
</dbReference>
<evidence type="ECO:0000259" key="19">
    <source>
        <dbReference type="Pfam" id="PF07479"/>
    </source>
</evidence>
<keyword evidence="3 13" id="KW-0521">NADP</keyword>
<feature type="binding site" evidence="13">
    <location>
        <position position="255"/>
    </location>
    <ligand>
        <name>sn-glycerol 3-phosphate</name>
        <dbReference type="ChEBI" id="CHEBI:57597"/>
    </ligand>
</feature>
<reference evidence="20 21" key="1">
    <citation type="submission" date="2013-03" db="EMBL/GenBank/DDBJ databases">
        <title>Draft genome sequence of Gracibacillus halophilus YIM-C55.5, a moderately halophilic and thermophilic organism from the Xiaochaidamu salt lake.</title>
        <authorList>
            <person name="Sugumar T."/>
            <person name="Polireddy D.R."/>
            <person name="Antony A."/>
            <person name="Madhava Y.R."/>
            <person name="Sivakumar N."/>
        </authorList>
    </citation>
    <scope>NUCLEOTIDE SEQUENCE [LARGE SCALE GENOMIC DNA]</scope>
    <source>
        <strain evidence="20 21">YIM-C55.5</strain>
    </source>
</reference>
<evidence type="ECO:0000256" key="14">
    <source>
        <dbReference type="PIRSR" id="PIRSR000114-1"/>
    </source>
</evidence>
<proteinExistence type="inferred from homology"/>
<dbReference type="SUPFAM" id="SSF51735">
    <property type="entry name" value="NAD(P)-binding Rossmann-fold domains"/>
    <property type="match status" value="1"/>
</dbReference>
<dbReference type="EMBL" id="APML01000019">
    <property type="protein sequence ID" value="ENH97349.1"/>
    <property type="molecule type" value="Genomic_DNA"/>
</dbReference>
<dbReference type="Proteomes" id="UP000012283">
    <property type="component" value="Unassembled WGS sequence"/>
</dbReference>
<feature type="binding site" evidence="13">
    <location>
        <position position="139"/>
    </location>
    <ligand>
        <name>sn-glycerol 3-phosphate</name>
        <dbReference type="ChEBI" id="CHEBI:57597"/>
    </ligand>
</feature>
<feature type="binding site" evidence="16">
    <location>
        <position position="141"/>
    </location>
    <ligand>
        <name>NAD(+)</name>
        <dbReference type="ChEBI" id="CHEBI:57540"/>
    </ligand>
</feature>
<evidence type="ECO:0000256" key="12">
    <source>
        <dbReference type="ARBA" id="ARBA00080511"/>
    </source>
</evidence>
<feature type="binding site" evidence="13">
    <location>
        <position position="33"/>
    </location>
    <ligand>
        <name>NADPH</name>
        <dbReference type="ChEBI" id="CHEBI:57783"/>
    </ligand>
</feature>
<gene>
    <name evidence="13" type="primary">gpsA</name>
    <name evidence="20" type="ORF">J416_05023</name>
</gene>
<feature type="binding site" evidence="13">
    <location>
        <position position="32"/>
    </location>
    <ligand>
        <name>NADPH</name>
        <dbReference type="ChEBI" id="CHEBI:57783"/>
    </ligand>
</feature>
<evidence type="ECO:0000256" key="6">
    <source>
        <dbReference type="ARBA" id="ARBA00023098"/>
    </source>
</evidence>
<feature type="binding site" evidence="13">
    <location>
        <position position="12"/>
    </location>
    <ligand>
        <name>NADPH</name>
        <dbReference type="ChEBI" id="CHEBI:57783"/>
    </ligand>
</feature>
<dbReference type="Gene3D" id="1.10.1040.10">
    <property type="entry name" value="N-(1-d-carboxylethyl)-l-norvaline Dehydrogenase, domain 2"/>
    <property type="match status" value="1"/>
</dbReference>
<evidence type="ECO:0000313" key="21">
    <source>
        <dbReference type="Proteomes" id="UP000012283"/>
    </source>
</evidence>
<evidence type="ECO:0000256" key="10">
    <source>
        <dbReference type="ARBA" id="ARBA00066687"/>
    </source>
</evidence>
<evidence type="ECO:0000256" key="5">
    <source>
        <dbReference type="ARBA" id="ARBA00023027"/>
    </source>
</evidence>
<evidence type="ECO:0000256" key="13">
    <source>
        <dbReference type="HAMAP-Rule" id="MF_00394"/>
    </source>
</evidence>
<feature type="binding site" evidence="16">
    <location>
        <begin position="8"/>
        <end position="13"/>
    </location>
    <ligand>
        <name>NAD(+)</name>
        <dbReference type="ChEBI" id="CHEBI:57540"/>
    </ligand>
</feature>
<feature type="binding site" evidence="15">
    <location>
        <begin position="256"/>
        <end position="257"/>
    </location>
    <ligand>
        <name>substrate</name>
    </ligand>
</feature>
<evidence type="ECO:0000313" key="20">
    <source>
        <dbReference type="EMBL" id="ENH97349.1"/>
    </source>
</evidence>
<name>N4WDL4_9BACI</name>
<feature type="binding site" evidence="13">
    <location>
        <position position="256"/>
    </location>
    <ligand>
        <name>NADPH</name>
        <dbReference type="ChEBI" id="CHEBI:57783"/>
    </ligand>
</feature>
<evidence type="ECO:0000256" key="7">
    <source>
        <dbReference type="ARBA" id="ARBA00023209"/>
    </source>
</evidence>
<dbReference type="eggNOG" id="COG0240">
    <property type="taxonomic scope" value="Bacteria"/>
</dbReference>
<dbReference type="EC" id="1.1.1.94" evidence="10 13"/>
<keyword evidence="21" id="KW-1185">Reference proteome</keyword>
<evidence type="ECO:0000256" key="4">
    <source>
        <dbReference type="ARBA" id="ARBA00023002"/>
    </source>
</evidence>
<comment type="pathway">
    <text evidence="13">Membrane lipid metabolism; glycerophospholipid metabolism.</text>
</comment>
<dbReference type="InterPro" id="IPR013328">
    <property type="entry name" value="6PGD_dom2"/>
</dbReference>
<evidence type="ECO:0000256" key="8">
    <source>
        <dbReference type="ARBA" id="ARBA00023264"/>
    </source>
</evidence>
<feature type="domain" description="Glycerol-3-phosphate dehydrogenase NAD-dependent N-terminal" evidence="18">
    <location>
        <begin position="3"/>
        <end position="160"/>
    </location>
</feature>
<feature type="binding site" evidence="13">
    <location>
        <position position="282"/>
    </location>
    <ligand>
        <name>NADPH</name>
        <dbReference type="ChEBI" id="CHEBI:57783"/>
    </ligand>
</feature>
<keyword evidence="6 13" id="KW-0443">Lipid metabolism</keyword>
<dbReference type="FunFam" id="1.10.1040.10:FF:000001">
    <property type="entry name" value="Glycerol-3-phosphate dehydrogenase [NAD(P)+]"/>
    <property type="match status" value="1"/>
</dbReference>
<dbReference type="PANTHER" id="PTHR11728:SF1">
    <property type="entry name" value="GLYCEROL-3-PHOSPHATE DEHYDROGENASE [NAD(+)] 2, CHLOROPLASTIC"/>
    <property type="match status" value="1"/>
</dbReference>
<dbReference type="AlphaFoldDB" id="N4WDL4"/>
<evidence type="ECO:0000256" key="9">
    <source>
        <dbReference type="ARBA" id="ARBA00052716"/>
    </source>
</evidence>
<evidence type="ECO:0000256" key="2">
    <source>
        <dbReference type="ARBA" id="ARBA00022516"/>
    </source>
</evidence>
<feature type="binding site" evidence="13">
    <location>
        <position position="106"/>
    </location>
    <ligand>
        <name>sn-glycerol 3-phosphate</name>
        <dbReference type="ChEBI" id="CHEBI:57597"/>
    </ligand>
</feature>
<dbReference type="OrthoDB" id="9812273at2"/>
<feature type="binding site" evidence="13">
    <location>
        <position position="49"/>
    </location>
    <ligand>
        <name>NADPH</name>
        <dbReference type="ChEBI" id="CHEBI:57783"/>
    </ligand>
</feature>
<evidence type="ECO:0000256" key="3">
    <source>
        <dbReference type="ARBA" id="ARBA00022857"/>
    </source>
</evidence>
<keyword evidence="5 13" id="KW-0520">NAD</keyword>
<dbReference type="Pfam" id="PF01210">
    <property type="entry name" value="NAD_Gly3P_dh_N"/>
    <property type="match status" value="1"/>
</dbReference>
<dbReference type="PROSITE" id="PS00957">
    <property type="entry name" value="NAD_G3PDH"/>
    <property type="match status" value="1"/>
</dbReference>
<comment type="catalytic activity">
    <reaction evidence="13">
        <text>sn-glycerol 3-phosphate + NAD(+) = dihydroxyacetone phosphate + NADH + H(+)</text>
        <dbReference type="Rhea" id="RHEA:11092"/>
        <dbReference type="ChEBI" id="CHEBI:15378"/>
        <dbReference type="ChEBI" id="CHEBI:57540"/>
        <dbReference type="ChEBI" id="CHEBI:57597"/>
        <dbReference type="ChEBI" id="CHEBI:57642"/>
        <dbReference type="ChEBI" id="CHEBI:57945"/>
        <dbReference type="EC" id="1.1.1.94"/>
    </reaction>
</comment>
<feature type="active site" description="Proton acceptor" evidence="13 14">
    <location>
        <position position="192"/>
    </location>
</feature>
<feature type="binding site" evidence="13">
    <location>
        <position position="256"/>
    </location>
    <ligand>
        <name>sn-glycerol 3-phosphate</name>
        <dbReference type="ChEBI" id="CHEBI:57597"/>
    </ligand>
</feature>
<dbReference type="NCBIfam" id="NF000942">
    <property type="entry name" value="PRK00094.1-4"/>
    <property type="match status" value="1"/>
</dbReference>
<dbReference type="InterPro" id="IPR011128">
    <property type="entry name" value="G3P_DH_NAD-dep_N"/>
</dbReference>
<keyword evidence="8 13" id="KW-1208">Phospholipid metabolism</keyword>
<accession>N4WDL4</accession>
<dbReference type="GO" id="GO:0051287">
    <property type="term" value="F:NAD binding"/>
    <property type="evidence" value="ECO:0007669"/>
    <property type="project" value="InterPro"/>
</dbReference>
<evidence type="ECO:0000256" key="16">
    <source>
        <dbReference type="PIRSR" id="PIRSR000114-3"/>
    </source>
</evidence>
<dbReference type="PATRIC" id="fig|1308866.3.peg.1015"/>
<dbReference type="PIRSF" id="PIRSF000114">
    <property type="entry name" value="Glycerol-3-P_dh"/>
    <property type="match status" value="1"/>
</dbReference>
<feature type="binding site" evidence="16">
    <location>
        <position position="256"/>
    </location>
    <ligand>
        <name>NAD(+)</name>
        <dbReference type="ChEBI" id="CHEBI:57540"/>
    </ligand>
</feature>
<dbReference type="InterPro" id="IPR008927">
    <property type="entry name" value="6-PGluconate_DH-like_C_sf"/>
</dbReference>